<feature type="signal peptide" evidence="1">
    <location>
        <begin position="1"/>
        <end position="19"/>
    </location>
</feature>
<dbReference type="InterPro" id="IPR014756">
    <property type="entry name" value="Ig_E-set"/>
</dbReference>
<evidence type="ECO:0000259" key="2">
    <source>
        <dbReference type="Pfam" id="PF01833"/>
    </source>
</evidence>
<dbReference type="OrthoDB" id="1110382at2"/>
<keyword evidence="1" id="KW-0732">Signal</keyword>
<dbReference type="Gene3D" id="2.60.40.10">
    <property type="entry name" value="Immunoglobulins"/>
    <property type="match status" value="2"/>
</dbReference>
<dbReference type="CDD" id="cd00102">
    <property type="entry name" value="IPT"/>
    <property type="match status" value="1"/>
</dbReference>
<dbReference type="Proteomes" id="UP000321926">
    <property type="component" value="Unassembled WGS sequence"/>
</dbReference>
<feature type="domain" description="IPT/TIG" evidence="2">
    <location>
        <begin position="50"/>
        <end position="96"/>
    </location>
</feature>
<dbReference type="InterPro" id="IPR013783">
    <property type="entry name" value="Ig-like_fold"/>
</dbReference>
<dbReference type="InterPro" id="IPR002909">
    <property type="entry name" value="IPT_dom"/>
</dbReference>
<organism evidence="3 4">
    <name type="scientific">Pontibacter qinzhouensis</name>
    <dbReference type="NCBI Taxonomy" id="2603253"/>
    <lineage>
        <taxon>Bacteria</taxon>
        <taxon>Pseudomonadati</taxon>
        <taxon>Bacteroidota</taxon>
        <taxon>Cytophagia</taxon>
        <taxon>Cytophagales</taxon>
        <taxon>Hymenobacteraceae</taxon>
        <taxon>Pontibacter</taxon>
    </lineage>
</organism>
<dbReference type="SUPFAM" id="SSF81296">
    <property type="entry name" value="E set domains"/>
    <property type="match status" value="2"/>
</dbReference>
<accession>A0A5C8K968</accession>
<name>A0A5C8K968_9BACT</name>
<reference evidence="3 4" key="1">
    <citation type="submission" date="2019-08" db="EMBL/GenBank/DDBJ databases">
        <authorList>
            <person name="Shi S."/>
        </authorList>
    </citation>
    <scope>NUCLEOTIDE SEQUENCE [LARGE SCALE GENOMIC DNA]</scope>
    <source>
        <strain evidence="3 4">GY10130</strain>
    </source>
</reference>
<sequence length="222" mass="24071">MNRIFYLCLLCCLSLLSWSCEKDREQQQIIIESINPGETLLGSSKLNSCMIGDTLTIYGHHFSFIPSGNQVTIHGIPAIVVTASGNELKVVVPEGIPFAYVDLLVARRNYLAALRTISINEYPSPEITGVRPTSGSAGTVVTIYGKQLDKAIQANQIIAFTDVMGEMLPKIAYPLLVASADSIQLTIPSDAGSGPVYLPVKPNQSVENNFIFLRSPVFTVVP</sequence>
<proteinExistence type="predicted"/>
<dbReference type="EMBL" id="VRTY01000028">
    <property type="protein sequence ID" value="TXK47586.1"/>
    <property type="molecule type" value="Genomic_DNA"/>
</dbReference>
<dbReference type="Pfam" id="PF01833">
    <property type="entry name" value="TIG"/>
    <property type="match status" value="2"/>
</dbReference>
<comment type="caution">
    <text evidence="3">The sequence shown here is derived from an EMBL/GenBank/DDBJ whole genome shotgun (WGS) entry which is preliminary data.</text>
</comment>
<dbReference type="RefSeq" id="WP_147921479.1">
    <property type="nucleotide sequence ID" value="NZ_VRTY01000028.1"/>
</dbReference>
<evidence type="ECO:0000313" key="4">
    <source>
        <dbReference type="Proteomes" id="UP000321926"/>
    </source>
</evidence>
<evidence type="ECO:0000256" key="1">
    <source>
        <dbReference type="SAM" id="SignalP"/>
    </source>
</evidence>
<gene>
    <name evidence="3" type="ORF">FVR03_09345</name>
</gene>
<feature type="domain" description="IPT/TIG" evidence="2">
    <location>
        <begin position="125"/>
        <end position="204"/>
    </location>
</feature>
<dbReference type="AlphaFoldDB" id="A0A5C8K968"/>
<evidence type="ECO:0000313" key="3">
    <source>
        <dbReference type="EMBL" id="TXK47586.1"/>
    </source>
</evidence>
<feature type="chain" id="PRO_5023002117" description="IPT/TIG domain-containing protein" evidence="1">
    <location>
        <begin position="20"/>
        <end position="222"/>
    </location>
</feature>
<protein>
    <recommendedName>
        <fullName evidence="2">IPT/TIG domain-containing protein</fullName>
    </recommendedName>
</protein>
<keyword evidence="4" id="KW-1185">Reference proteome</keyword>